<evidence type="ECO:0000313" key="3">
    <source>
        <dbReference type="EMBL" id="KAK3280517.1"/>
    </source>
</evidence>
<evidence type="ECO:0000256" key="1">
    <source>
        <dbReference type="SAM" id="MobiDB-lite"/>
    </source>
</evidence>
<dbReference type="EMBL" id="LGRX02032921">
    <property type="protein sequence ID" value="KAK3243380.1"/>
    <property type="molecule type" value="Genomic_DNA"/>
</dbReference>
<reference evidence="3 4" key="1">
    <citation type="journal article" date="2015" name="Genome Biol. Evol.">
        <title>Comparative Genomics of a Bacterivorous Green Alga Reveals Evolutionary Causalities and Consequences of Phago-Mixotrophic Mode of Nutrition.</title>
        <authorList>
            <person name="Burns J.A."/>
            <person name="Paasch A."/>
            <person name="Narechania A."/>
            <person name="Kim E."/>
        </authorList>
    </citation>
    <scope>NUCLEOTIDE SEQUENCE [LARGE SCALE GENOMIC DNA]</scope>
    <source>
        <strain evidence="3">PLY_AMNH</strain>
    </source>
</reference>
<evidence type="ECO:0000313" key="2">
    <source>
        <dbReference type="EMBL" id="KAK3243380.1"/>
    </source>
</evidence>
<gene>
    <name evidence="3" type="ORF">CYMTET_11640</name>
    <name evidence="2" type="ORF">CYMTET_46963</name>
</gene>
<dbReference type="EMBL" id="LGRX02004366">
    <property type="protein sequence ID" value="KAK3280517.1"/>
    <property type="molecule type" value="Genomic_DNA"/>
</dbReference>
<sequence>MYTLTANARDGETMRPLHGDGAVEKYVAGRIAARSEQHPLVSRWLRLPKDPWKEWGWNGQEAQRMGGPAAGPRSGEYAAQTAATPQDHSQDLQVGGDTELKEEYLEQLLLEEHRQGQWEAQSPPEG</sequence>
<dbReference type="AlphaFoldDB" id="A0AAE0LCY6"/>
<feature type="region of interest" description="Disordered" evidence="1">
    <location>
        <begin position="56"/>
        <end position="98"/>
    </location>
</feature>
<protein>
    <submittedName>
        <fullName evidence="3">Uncharacterized protein</fullName>
    </submittedName>
</protein>
<evidence type="ECO:0000313" key="4">
    <source>
        <dbReference type="Proteomes" id="UP001190700"/>
    </source>
</evidence>
<accession>A0AAE0LCY6</accession>
<reference evidence="3" key="2">
    <citation type="submission" date="2023-06" db="EMBL/GenBank/DDBJ databases">
        <title>Long-read-based genome assembly of the green algal bacterivore Cymbomonas tetramitiformis.</title>
        <authorList>
            <person name="Gyaltshen Y."/>
            <person name="Rozenberg A."/>
            <person name="Paasch A."/>
            <person name="Burns J.A."/>
            <person name="Warring S."/>
            <person name="Larson R."/>
            <person name="Maurer-Alcala X."/>
            <person name="Dacks J."/>
            <person name="Kim E."/>
        </authorList>
    </citation>
    <scope>NUCLEOTIDE SEQUENCE</scope>
    <source>
        <strain evidence="3">PLY_AMNH</strain>
    </source>
</reference>
<proteinExistence type="predicted"/>
<keyword evidence="4" id="KW-1185">Reference proteome</keyword>
<comment type="caution">
    <text evidence="3">The sequence shown here is derived from an EMBL/GenBank/DDBJ whole genome shotgun (WGS) entry which is preliminary data.</text>
</comment>
<organism evidence="3 4">
    <name type="scientific">Cymbomonas tetramitiformis</name>
    <dbReference type="NCBI Taxonomy" id="36881"/>
    <lineage>
        <taxon>Eukaryota</taxon>
        <taxon>Viridiplantae</taxon>
        <taxon>Chlorophyta</taxon>
        <taxon>Pyramimonadophyceae</taxon>
        <taxon>Pyramimonadales</taxon>
        <taxon>Pyramimonadaceae</taxon>
        <taxon>Cymbomonas</taxon>
    </lineage>
</organism>
<dbReference type="Proteomes" id="UP001190700">
    <property type="component" value="Unassembled WGS sequence"/>
</dbReference>
<name>A0AAE0LCY6_9CHLO</name>